<dbReference type="SUPFAM" id="SSF52317">
    <property type="entry name" value="Class I glutamine amidotransferase-like"/>
    <property type="match status" value="1"/>
</dbReference>
<evidence type="ECO:0000313" key="4">
    <source>
        <dbReference type="Proteomes" id="UP000317243"/>
    </source>
</evidence>
<keyword evidence="4" id="KW-1185">Reference proteome</keyword>
<evidence type="ECO:0000256" key="1">
    <source>
        <dbReference type="SAM" id="MobiDB-lite"/>
    </source>
</evidence>
<feature type="transmembrane region" description="Helical" evidence="2">
    <location>
        <begin position="44"/>
        <end position="70"/>
    </location>
</feature>
<protein>
    <recommendedName>
        <fullName evidence="5">Glutamine amidotransferase domain-containing protein</fullName>
    </recommendedName>
</protein>
<keyword evidence="2" id="KW-0812">Transmembrane</keyword>
<keyword evidence="2" id="KW-0472">Membrane</keyword>
<reference evidence="3 4" key="1">
    <citation type="submission" date="2019-02" db="EMBL/GenBank/DDBJ databases">
        <title>Deep-cultivation of Planctomycetes and their phenomic and genomic characterization uncovers novel biology.</title>
        <authorList>
            <person name="Wiegand S."/>
            <person name="Jogler M."/>
            <person name="Boedeker C."/>
            <person name="Pinto D."/>
            <person name="Vollmers J."/>
            <person name="Rivas-Marin E."/>
            <person name="Kohn T."/>
            <person name="Peeters S.H."/>
            <person name="Heuer A."/>
            <person name="Rast P."/>
            <person name="Oberbeckmann S."/>
            <person name="Bunk B."/>
            <person name="Jeske O."/>
            <person name="Meyerdierks A."/>
            <person name="Storesund J.E."/>
            <person name="Kallscheuer N."/>
            <person name="Luecker S."/>
            <person name="Lage O.M."/>
            <person name="Pohl T."/>
            <person name="Merkel B.J."/>
            <person name="Hornburger P."/>
            <person name="Mueller R.-W."/>
            <person name="Bruemmer F."/>
            <person name="Labrenz M."/>
            <person name="Spormann A.M."/>
            <person name="Op Den Camp H."/>
            <person name="Overmann J."/>
            <person name="Amann R."/>
            <person name="Jetten M.S.M."/>
            <person name="Mascher T."/>
            <person name="Medema M.H."/>
            <person name="Devos D.P."/>
            <person name="Kaster A.-K."/>
            <person name="Ovreas L."/>
            <person name="Rohde M."/>
            <person name="Galperin M.Y."/>
            <person name="Jogler C."/>
        </authorList>
    </citation>
    <scope>NUCLEOTIDE SEQUENCE [LARGE SCALE GENOMIC DNA]</scope>
    <source>
        <strain evidence="3 4">KOR42</strain>
    </source>
</reference>
<name>A0A5C5X5U9_9PLAN</name>
<feature type="compositionally biased region" description="Basic and acidic residues" evidence="1">
    <location>
        <begin position="259"/>
        <end position="271"/>
    </location>
</feature>
<proteinExistence type="predicted"/>
<gene>
    <name evidence="3" type="ORF">KOR42_18620</name>
</gene>
<dbReference type="PANTHER" id="PTHR37947:SF1">
    <property type="entry name" value="BLL2462 PROTEIN"/>
    <property type="match status" value="1"/>
</dbReference>
<dbReference type="InterPro" id="IPR029062">
    <property type="entry name" value="Class_I_gatase-like"/>
</dbReference>
<accession>A0A5C5X5U9</accession>
<sequence length="832" mass="92989" precursor="true">MIIAILTIGTIVLGNPQWLWPIVAGGLFVAVGMILSYRSARLPALTWAALVALKLVGLALICFCLLNPLWSESDVRPGENIVLLMVDNSSSLSIRDPNQKPRGDVVEELLHADHKDWFTRLSQDYDLRRYLFGDQLRQVEDFQDVDFSDNRSELATSLQGLQQRFQNKPLAGVLLFSDGNATDLEAFDGLETSVPIYPVVSPDWEDLGDDLAIERLAVRETNFEDAPISVVASVTSSYSSEQTVVATLELVKNIGHSADEEHESVQAERDSSTNFPGTELSDSIESVPTDEEEADGKSSSSISQSVSLLPGVPTTLEFDVLPPQLGICYYRLRIRPAAEEDIFTDPETSSEATLENNERLLTVDRGSSQKRILYVGGRPNWEYKFLNRALSEDRAVDLVTLIRIAKKEAKFDFRGRVGEDSNSLFRGFKDEVDEETESFDEAVLVRLNTRDAGELAGGFPKTKEELYEYKAIILDDVEAGFFSHDQQALIDRFVSVRGGGLLLLGGRDAFRHGDWDRSSLRDAFPVYLDRQGPPASGELRWDLTRDGWLEPWMRVRSTEDQEKMRLQHIPELAFVNPATDPKPGGRIFATVQDSSSNEYPAVVAQQYGQGRSVAVLIGDLWKWSLSRPETDEDDLARFWRQLVRWLIADVPQRVEVSLSPISLGTIPAINIQVNVRQADYEPQENAKVTVKVTTPSEEVLELTAEPSLEAPGLFETSYVLRERGAYLASVITQNEESELPITAQAGWTSDPKEEEFRNVGFNRPLLDRLAEDSGGEVIEIGALDEFVRTLPQKDLPAKQVRTTPLWHTPWLLVAAILCLTAEWGLRRVRGLP</sequence>
<dbReference type="PANTHER" id="PTHR37947">
    <property type="entry name" value="BLL2462 PROTEIN"/>
    <property type="match status" value="1"/>
</dbReference>
<feature type="transmembrane region" description="Helical" evidence="2">
    <location>
        <begin position="18"/>
        <end position="37"/>
    </location>
</feature>
<dbReference type="EMBL" id="SIHI01000001">
    <property type="protein sequence ID" value="TWT58487.1"/>
    <property type="molecule type" value="Genomic_DNA"/>
</dbReference>
<dbReference type="Gene3D" id="3.40.50.880">
    <property type="match status" value="1"/>
</dbReference>
<dbReference type="Proteomes" id="UP000317243">
    <property type="component" value="Unassembled WGS sequence"/>
</dbReference>
<feature type="region of interest" description="Disordered" evidence="1">
    <location>
        <begin position="259"/>
        <end position="304"/>
    </location>
</feature>
<dbReference type="RefSeq" id="WP_231740804.1">
    <property type="nucleotide sequence ID" value="NZ_SIHI01000001.1"/>
</dbReference>
<feature type="compositionally biased region" description="Polar residues" evidence="1">
    <location>
        <begin position="272"/>
        <end position="286"/>
    </location>
</feature>
<dbReference type="AlphaFoldDB" id="A0A5C5X5U9"/>
<evidence type="ECO:0000256" key="2">
    <source>
        <dbReference type="SAM" id="Phobius"/>
    </source>
</evidence>
<evidence type="ECO:0008006" key="5">
    <source>
        <dbReference type="Google" id="ProtNLM"/>
    </source>
</evidence>
<evidence type="ECO:0000313" key="3">
    <source>
        <dbReference type="EMBL" id="TWT58487.1"/>
    </source>
</evidence>
<comment type="caution">
    <text evidence="3">The sequence shown here is derived from an EMBL/GenBank/DDBJ whole genome shotgun (WGS) entry which is preliminary data.</text>
</comment>
<organism evidence="3 4">
    <name type="scientific">Thalassoglobus neptunius</name>
    <dbReference type="NCBI Taxonomy" id="1938619"/>
    <lineage>
        <taxon>Bacteria</taxon>
        <taxon>Pseudomonadati</taxon>
        <taxon>Planctomycetota</taxon>
        <taxon>Planctomycetia</taxon>
        <taxon>Planctomycetales</taxon>
        <taxon>Planctomycetaceae</taxon>
        <taxon>Thalassoglobus</taxon>
    </lineage>
</organism>
<keyword evidence="2" id="KW-1133">Transmembrane helix</keyword>